<sequence>MAHKQTAGRDNLGELAPTFAALNDDVLFGQVWSREGQMPARQRSLITCASLMSQGLFPQLEAHLRIAKANGVAKQELVETFTQLAFYAGWPKAWSAFGLLKDIYADVPDDTPDAGLFPLGSPADGPNFTGHAWLHMLTGPDNPLSAGNVTFAAGCYNRWHTHPAGQLLLVTAGHGWEQQQGKPARELHAGDVVECPAGVQHWHGAAQDSTLTHVAVTPVPAGQAAVEWLEFPSHSDYEQLD</sequence>
<dbReference type="AlphaFoldDB" id="A0A0B7NRM9"/>
<keyword evidence="3" id="KW-0456">Lyase</keyword>
<evidence type="ECO:0000259" key="1">
    <source>
        <dbReference type="Pfam" id="PF02627"/>
    </source>
</evidence>
<dbReference type="InterPro" id="IPR013096">
    <property type="entry name" value="Cupin_2"/>
</dbReference>
<dbReference type="PANTHER" id="PTHR43698">
    <property type="entry name" value="RIBD C-TERMINAL DOMAIN CONTAINING PROTEIN"/>
    <property type="match status" value="1"/>
</dbReference>
<name>A0A0B7NRM9_PROFF</name>
<gene>
    <name evidence="3" type="primary">pcaC2</name>
    <name evidence="3" type="ORF">PFCIRM138_07980</name>
</gene>
<dbReference type="EMBL" id="LM676414">
    <property type="protein sequence ID" value="CEP26515.1"/>
    <property type="molecule type" value="Genomic_DNA"/>
</dbReference>
<dbReference type="Gene3D" id="2.60.120.10">
    <property type="entry name" value="Jelly Rolls"/>
    <property type="match status" value="1"/>
</dbReference>
<dbReference type="PANTHER" id="PTHR43698:SF1">
    <property type="entry name" value="BLL4564 PROTEIN"/>
    <property type="match status" value="1"/>
</dbReference>
<dbReference type="InterPro" id="IPR011051">
    <property type="entry name" value="RmlC_Cupin_sf"/>
</dbReference>
<dbReference type="Pfam" id="PF02627">
    <property type="entry name" value="CMD"/>
    <property type="match status" value="1"/>
</dbReference>
<dbReference type="InterPro" id="IPR003779">
    <property type="entry name" value="CMD-like"/>
</dbReference>
<dbReference type="Gene3D" id="1.20.1290.10">
    <property type="entry name" value="AhpD-like"/>
    <property type="match status" value="1"/>
</dbReference>
<reference evidence="3" key="1">
    <citation type="submission" date="2014-08" db="EMBL/GenBank/DDBJ databases">
        <authorList>
            <person name="Falentin Helene"/>
        </authorList>
    </citation>
    <scope>NUCLEOTIDE SEQUENCE</scope>
</reference>
<dbReference type="InterPro" id="IPR047263">
    <property type="entry name" value="HNL-like_cupin"/>
</dbReference>
<dbReference type="SUPFAM" id="SSF51182">
    <property type="entry name" value="RmlC-like cupins"/>
    <property type="match status" value="1"/>
</dbReference>
<dbReference type="GO" id="GO:0051920">
    <property type="term" value="F:peroxiredoxin activity"/>
    <property type="evidence" value="ECO:0007669"/>
    <property type="project" value="InterPro"/>
</dbReference>
<dbReference type="InterPro" id="IPR029032">
    <property type="entry name" value="AhpD-like"/>
</dbReference>
<dbReference type="GO" id="GO:0047575">
    <property type="term" value="F:4-carboxymuconolactone decarboxylase activity"/>
    <property type="evidence" value="ECO:0007669"/>
    <property type="project" value="UniProtKB-EC"/>
</dbReference>
<dbReference type="Pfam" id="PF07883">
    <property type="entry name" value="Cupin_2"/>
    <property type="match status" value="1"/>
</dbReference>
<accession>A0A0B7NRM9</accession>
<protein>
    <submittedName>
        <fullName evidence="3">4-carboxymuconolactone decarboxylase</fullName>
        <ecNumber evidence="3">4.1.1.44</ecNumber>
    </submittedName>
</protein>
<feature type="domain" description="Carboxymuconolactone decarboxylase-like" evidence="1">
    <location>
        <begin position="17"/>
        <end position="102"/>
    </location>
</feature>
<evidence type="ECO:0000313" key="3">
    <source>
        <dbReference type="EMBL" id="CEP26515.1"/>
    </source>
</evidence>
<organism evidence="3">
    <name type="scientific">Propionibacterium freudenreichii subsp. freudenreichii</name>
    <dbReference type="NCBI Taxonomy" id="66712"/>
    <lineage>
        <taxon>Bacteria</taxon>
        <taxon>Bacillati</taxon>
        <taxon>Actinomycetota</taxon>
        <taxon>Actinomycetes</taxon>
        <taxon>Propionibacteriales</taxon>
        <taxon>Propionibacteriaceae</taxon>
        <taxon>Propionibacterium</taxon>
    </lineage>
</organism>
<feature type="domain" description="Cupin type-2" evidence="2">
    <location>
        <begin position="149"/>
        <end position="212"/>
    </location>
</feature>
<dbReference type="EC" id="4.1.1.44" evidence="3"/>
<dbReference type="InterPro" id="IPR014710">
    <property type="entry name" value="RmlC-like_jellyroll"/>
</dbReference>
<dbReference type="SUPFAM" id="SSF69118">
    <property type="entry name" value="AhpD-like"/>
    <property type="match status" value="1"/>
</dbReference>
<dbReference type="CDD" id="cd02233">
    <property type="entry name" value="cupin_HNL-like"/>
    <property type="match status" value="1"/>
</dbReference>
<evidence type="ECO:0000259" key="2">
    <source>
        <dbReference type="Pfam" id="PF07883"/>
    </source>
</evidence>
<proteinExistence type="predicted"/>